<evidence type="ECO:0000259" key="1">
    <source>
        <dbReference type="Pfam" id="PF16762"/>
    </source>
</evidence>
<sequence>MPPYRTIPSNEEPKKGSLSQYVEEAVKQRLSFEETVDSVQERNLRYSEEEIEESINEAIRETRATSRS</sequence>
<name>A0A510PJB7_MICAE</name>
<organism evidence="2 3">
    <name type="scientific">Microcystis aeruginosa 11-30S32</name>
    <dbReference type="NCBI Taxonomy" id="2358142"/>
    <lineage>
        <taxon>Bacteria</taxon>
        <taxon>Bacillati</taxon>
        <taxon>Cyanobacteriota</taxon>
        <taxon>Cyanophyceae</taxon>
        <taxon>Oscillatoriophycideae</taxon>
        <taxon>Chroococcales</taxon>
        <taxon>Microcystaceae</taxon>
        <taxon>Microcystis</taxon>
    </lineage>
</organism>
<reference evidence="2 3" key="1">
    <citation type="journal article" date="2019" name="Appl. Environ. Microbiol.">
        <title>Co-occurrence of broad and narrow host-range viruses infecting the toxic bloom-forming cyanobacterium Microcystis aeruginosa.</title>
        <authorList>
            <person name="Morimoto D."/>
            <person name="Tominaga K."/>
            <person name="Nishimura Y."/>
            <person name="Yoshida N."/>
            <person name="Kimura S."/>
            <person name="Sako Y."/>
            <person name="Yoshida T."/>
        </authorList>
    </citation>
    <scope>NUCLEOTIDE SEQUENCE [LARGE SCALE GENOMIC DNA]</scope>
    <source>
        <strain evidence="2 3">11-30S32</strain>
    </source>
</reference>
<feature type="domain" description="XACb0070 ribbon-helix-helix" evidence="1">
    <location>
        <begin position="14"/>
        <end position="63"/>
    </location>
</feature>
<accession>A0A510PJB7</accession>
<proteinExistence type="predicted"/>
<comment type="caution">
    <text evidence="2">The sequence shown here is derived from an EMBL/GenBank/DDBJ whole genome shotgun (WGS) entry which is preliminary data.</text>
</comment>
<dbReference type="AlphaFoldDB" id="A0A510PJB7"/>
<dbReference type="InterPro" id="IPR031914">
    <property type="entry name" value="XACb0070_RHH_dom"/>
</dbReference>
<gene>
    <name evidence="2" type="ORF">MAE30S32_21850</name>
</gene>
<evidence type="ECO:0000313" key="3">
    <source>
        <dbReference type="Proteomes" id="UP000321223"/>
    </source>
</evidence>
<dbReference type="EMBL" id="BHVU01000115">
    <property type="protein sequence ID" value="GCA93533.1"/>
    <property type="molecule type" value="Genomic_DNA"/>
</dbReference>
<dbReference type="Pfam" id="PF16762">
    <property type="entry name" value="RHH_6"/>
    <property type="match status" value="1"/>
</dbReference>
<evidence type="ECO:0000313" key="2">
    <source>
        <dbReference type="EMBL" id="GCA93533.1"/>
    </source>
</evidence>
<dbReference type="Proteomes" id="UP000321223">
    <property type="component" value="Unassembled WGS sequence"/>
</dbReference>
<protein>
    <recommendedName>
        <fullName evidence="1">XACb0070 ribbon-helix-helix domain-containing protein</fullName>
    </recommendedName>
</protein>